<feature type="transmembrane region" description="Helical" evidence="1">
    <location>
        <begin position="57"/>
        <end position="78"/>
    </location>
</feature>
<comment type="caution">
    <text evidence="2">The sequence shown here is derived from an EMBL/GenBank/DDBJ whole genome shotgun (WGS) entry which is preliminary data.</text>
</comment>
<keyword evidence="1" id="KW-0812">Transmembrane</keyword>
<sequence>MEWWFWTLYGLGLCLIRLTRLRENALRTDTLLLSHAWRLPLSWTAHRDATSHLRNRVVGEVVGAAAGLAVGTAVAVGADGLLQAAPVFGFGIGGTAGSAVTGVSRLPRRDAGVRSTHARHVVLRDYVPPWLIAGVWFSAAAAIVASLLALPDGDGAGGAGRVGVLVLVALTALSSVGFQLVGRRAVRAPSAARTDLELAWQDGLRSRAAIDSATLSLGISLTTLLVAFAPLFPWHRDLVLYLAVFVALGAACLAYWAARPARTFRRRLWDDRVFELEPADLVETPVRTGDRA</sequence>
<proteinExistence type="predicted"/>
<dbReference type="RefSeq" id="WP_109228806.1">
    <property type="nucleotide sequence ID" value="NZ_PYHR01000002.1"/>
</dbReference>
<protein>
    <submittedName>
        <fullName evidence="2">Uncharacterized protein</fullName>
    </submittedName>
</protein>
<accession>A0A2U1ZTW2</accession>
<keyword evidence="3" id="KW-1185">Reference proteome</keyword>
<feature type="transmembrane region" description="Helical" evidence="1">
    <location>
        <begin position="213"/>
        <end position="232"/>
    </location>
</feature>
<feature type="transmembrane region" description="Helical" evidence="1">
    <location>
        <begin position="238"/>
        <end position="258"/>
    </location>
</feature>
<keyword evidence="1" id="KW-1133">Transmembrane helix</keyword>
<keyword evidence="1" id="KW-0472">Membrane</keyword>
<reference evidence="2 3" key="1">
    <citation type="submission" date="2018-03" db="EMBL/GenBank/DDBJ databases">
        <title>Genome assembly of novel Miniimonas species PCH200.</title>
        <authorList>
            <person name="Thakur V."/>
            <person name="Kumar V."/>
            <person name="Singh D."/>
        </authorList>
    </citation>
    <scope>NUCLEOTIDE SEQUENCE [LARGE SCALE GENOMIC DNA]</scope>
    <source>
        <strain evidence="2 3">PCH200</strain>
    </source>
</reference>
<dbReference type="EMBL" id="PYHR01000002">
    <property type="protein sequence ID" value="PWD50424.1"/>
    <property type="molecule type" value="Genomic_DNA"/>
</dbReference>
<dbReference type="Proteomes" id="UP000245166">
    <property type="component" value="Unassembled WGS sequence"/>
</dbReference>
<feature type="transmembrane region" description="Helical" evidence="1">
    <location>
        <begin position="84"/>
        <end position="106"/>
    </location>
</feature>
<feature type="transmembrane region" description="Helical" evidence="1">
    <location>
        <begin position="162"/>
        <end position="181"/>
    </location>
</feature>
<name>A0A2U1ZTW2_9MICO</name>
<evidence type="ECO:0000256" key="1">
    <source>
        <dbReference type="SAM" id="Phobius"/>
    </source>
</evidence>
<dbReference type="OrthoDB" id="9858187at2"/>
<gene>
    <name evidence="2" type="ORF">C8046_06960</name>
</gene>
<organism evidence="2 3">
    <name type="scientific">Serinibacter arcticus</name>
    <dbReference type="NCBI Taxonomy" id="1655435"/>
    <lineage>
        <taxon>Bacteria</taxon>
        <taxon>Bacillati</taxon>
        <taxon>Actinomycetota</taxon>
        <taxon>Actinomycetes</taxon>
        <taxon>Micrococcales</taxon>
        <taxon>Beutenbergiaceae</taxon>
        <taxon>Serinibacter</taxon>
    </lineage>
</organism>
<dbReference type="AlphaFoldDB" id="A0A2U1ZTW2"/>
<feature type="transmembrane region" description="Helical" evidence="1">
    <location>
        <begin position="127"/>
        <end position="150"/>
    </location>
</feature>
<evidence type="ECO:0000313" key="3">
    <source>
        <dbReference type="Proteomes" id="UP000245166"/>
    </source>
</evidence>
<evidence type="ECO:0000313" key="2">
    <source>
        <dbReference type="EMBL" id="PWD50424.1"/>
    </source>
</evidence>